<accession>A0AAV5T3K2</accession>
<gene>
    <name evidence="8" type="ORF">PENTCL1PPCAC_12266</name>
</gene>
<reference evidence="8" key="1">
    <citation type="submission" date="2023-10" db="EMBL/GenBank/DDBJ databases">
        <title>Genome assembly of Pristionchus species.</title>
        <authorList>
            <person name="Yoshida K."/>
            <person name="Sommer R.J."/>
        </authorList>
    </citation>
    <scope>NUCLEOTIDE SEQUENCE</scope>
    <source>
        <strain evidence="8">RS0144</strain>
    </source>
</reference>
<dbReference type="InterPro" id="IPR037817">
    <property type="entry name" value="TAF7"/>
</dbReference>
<name>A0AAV5T3K2_9BILA</name>
<dbReference type="GO" id="GO:0051123">
    <property type="term" value="P:RNA polymerase II preinitiation complex assembly"/>
    <property type="evidence" value="ECO:0007669"/>
    <property type="project" value="TreeGrafter"/>
</dbReference>
<feature type="region of interest" description="Disordered" evidence="6">
    <location>
        <begin position="121"/>
        <end position="166"/>
    </location>
</feature>
<keyword evidence="5" id="KW-0539">Nucleus</keyword>
<dbReference type="PANTHER" id="PTHR12228">
    <property type="entry name" value="TRANSCRIPTION INITIATION FACTOR TFIID 55 KD SUBUNIT-RELATED"/>
    <property type="match status" value="1"/>
</dbReference>
<feature type="region of interest" description="Disordered" evidence="6">
    <location>
        <begin position="197"/>
        <end position="252"/>
    </location>
</feature>
<evidence type="ECO:0000256" key="1">
    <source>
        <dbReference type="ARBA" id="ARBA00004123"/>
    </source>
</evidence>
<feature type="compositionally biased region" description="Basic and acidic residues" evidence="6">
    <location>
        <begin position="197"/>
        <end position="209"/>
    </location>
</feature>
<comment type="subcellular location">
    <subcellularLocation>
        <location evidence="1">Nucleus</location>
    </subcellularLocation>
</comment>
<sequence length="252" mass="28676">FSSKMSAGSSRILAKRVPQKLADVAEDIQDWENHLVLRVPEHLADRIGRIVDEEGPKEDLAVSITSTDMHHANVRVGHHILSGKIHELPCVVEVMKTIDKKNLYKVTDLSQILVLTDESVTRPQEKEDESKKKESKRATAWPHGLTPPMKSAKIRRFRKTKKKKYMDAPEVEKELKRLLRADIEAFSSRWEIIDAKEEKKEVKEIKEEQTADDPVFGDKLSSSSEDEGEEQQVDGDNDDDEKTRDEPSASQA</sequence>
<keyword evidence="3" id="KW-0805">Transcription regulation</keyword>
<dbReference type="InterPro" id="IPR006751">
    <property type="entry name" value="TAFII55_prot_cons_reg"/>
</dbReference>
<proteinExistence type="inferred from homology"/>
<dbReference type="GO" id="GO:0005669">
    <property type="term" value="C:transcription factor TFIID complex"/>
    <property type="evidence" value="ECO:0007669"/>
    <property type="project" value="InterPro"/>
</dbReference>
<evidence type="ECO:0000313" key="9">
    <source>
        <dbReference type="Proteomes" id="UP001432027"/>
    </source>
</evidence>
<dbReference type="Proteomes" id="UP001432027">
    <property type="component" value="Unassembled WGS sequence"/>
</dbReference>
<feature type="compositionally biased region" description="Basic and acidic residues" evidence="6">
    <location>
        <begin position="121"/>
        <end position="132"/>
    </location>
</feature>
<evidence type="ECO:0000256" key="3">
    <source>
        <dbReference type="ARBA" id="ARBA00023015"/>
    </source>
</evidence>
<evidence type="ECO:0000313" key="8">
    <source>
        <dbReference type="EMBL" id="GMS90091.1"/>
    </source>
</evidence>
<feature type="non-terminal residue" evidence="8">
    <location>
        <position position="1"/>
    </location>
</feature>
<dbReference type="Pfam" id="PF04658">
    <property type="entry name" value="TAFII55_N"/>
    <property type="match status" value="1"/>
</dbReference>
<dbReference type="CDD" id="cd08047">
    <property type="entry name" value="TAF7"/>
    <property type="match status" value="1"/>
</dbReference>
<comment type="caution">
    <text evidence="8">The sequence shown here is derived from an EMBL/GenBank/DDBJ whole genome shotgun (WGS) entry which is preliminary data.</text>
</comment>
<dbReference type="PANTHER" id="PTHR12228:SF0">
    <property type="entry name" value="TATA-BOX BINDING PROTEIN ASSOCIATED FACTOR 7"/>
    <property type="match status" value="1"/>
</dbReference>
<feature type="compositionally biased region" description="Acidic residues" evidence="6">
    <location>
        <begin position="224"/>
        <end position="240"/>
    </location>
</feature>
<feature type="compositionally biased region" description="Basic and acidic residues" evidence="6">
    <location>
        <begin position="241"/>
        <end position="252"/>
    </location>
</feature>
<evidence type="ECO:0000256" key="6">
    <source>
        <dbReference type="SAM" id="MobiDB-lite"/>
    </source>
</evidence>
<dbReference type="AlphaFoldDB" id="A0AAV5T3K2"/>
<evidence type="ECO:0000256" key="4">
    <source>
        <dbReference type="ARBA" id="ARBA00023163"/>
    </source>
</evidence>
<keyword evidence="4" id="KW-0804">Transcription</keyword>
<dbReference type="GO" id="GO:0016251">
    <property type="term" value="F:RNA polymerase II general transcription initiation factor activity"/>
    <property type="evidence" value="ECO:0007669"/>
    <property type="project" value="TreeGrafter"/>
</dbReference>
<evidence type="ECO:0000256" key="5">
    <source>
        <dbReference type="ARBA" id="ARBA00023242"/>
    </source>
</evidence>
<comment type="similarity">
    <text evidence="2">Belongs to the TAF7 family.</text>
</comment>
<feature type="domain" description="TAFII55 protein conserved region" evidence="7">
    <location>
        <begin position="31"/>
        <end position="187"/>
    </location>
</feature>
<protein>
    <recommendedName>
        <fullName evidence="7">TAFII55 protein conserved region domain-containing protein</fullName>
    </recommendedName>
</protein>
<keyword evidence="9" id="KW-1185">Reference proteome</keyword>
<dbReference type="SMART" id="SM01370">
    <property type="entry name" value="TAFII55_N"/>
    <property type="match status" value="1"/>
</dbReference>
<dbReference type="EMBL" id="BTSX01000003">
    <property type="protein sequence ID" value="GMS90091.1"/>
    <property type="molecule type" value="Genomic_DNA"/>
</dbReference>
<evidence type="ECO:0000256" key="2">
    <source>
        <dbReference type="ARBA" id="ARBA00009368"/>
    </source>
</evidence>
<evidence type="ECO:0000259" key="7">
    <source>
        <dbReference type="SMART" id="SM01370"/>
    </source>
</evidence>
<feature type="compositionally biased region" description="Basic residues" evidence="6">
    <location>
        <begin position="152"/>
        <end position="164"/>
    </location>
</feature>
<organism evidence="8 9">
    <name type="scientific">Pristionchus entomophagus</name>
    <dbReference type="NCBI Taxonomy" id="358040"/>
    <lineage>
        <taxon>Eukaryota</taxon>
        <taxon>Metazoa</taxon>
        <taxon>Ecdysozoa</taxon>
        <taxon>Nematoda</taxon>
        <taxon>Chromadorea</taxon>
        <taxon>Rhabditida</taxon>
        <taxon>Rhabditina</taxon>
        <taxon>Diplogasteromorpha</taxon>
        <taxon>Diplogasteroidea</taxon>
        <taxon>Neodiplogasteridae</taxon>
        <taxon>Pristionchus</taxon>
    </lineage>
</organism>